<dbReference type="CDD" id="cd00408">
    <property type="entry name" value="DHDPS-like"/>
    <property type="match status" value="1"/>
</dbReference>
<organism evidence="6 7">
    <name type="scientific">Kluyvera intermedia</name>
    <name type="common">Enterobacter intermedius</name>
    <dbReference type="NCBI Taxonomy" id="61648"/>
    <lineage>
        <taxon>Bacteria</taxon>
        <taxon>Pseudomonadati</taxon>
        <taxon>Pseudomonadota</taxon>
        <taxon>Gammaproteobacteria</taxon>
        <taxon>Enterobacterales</taxon>
        <taxon>Enterobacteriaceae</taxon>
        <taxon>Kluyvera</taxon>
    </lineage>
</organism>
<evidence type="ECO:0000256" key="4">
    <source>
        <dbReference type="PIRSR" id="PIRSR001365-1"/>
    </source>
</evidence>
<dbReference type="InterPro" id="IPR002220">
    <property type="entry name" value="DapA-like"/>
</dbReference>
<dbReference type="RefSeq" id="WP_047370279.1">
    <property type="nucleotide sequence ID" value="NZ_CABMNU010000005.1"/>
</dbReference>
<dbReference type="SUPFAM" id="SSF51569">
    <property type="entry name" value="Aldolase"/>
    <property type="match status" value="1"/>
</dbReference>
<feature type="binding site" evidence="5">
    <location>
        <position position="44"/>
    </location>
    <ligand>
        <name>pyruvate</name>
        <dbReference type="ChEBI" id="CHEBI:15361"/>
    </ligand>
</feature>
<dbReference type="PRINTS" id="PR00146">
    <property type="entry name" value="DHPICSNTHASE"/>
</dbReference>
<dbReference type="Pfam" id="PF00701">
    <property type="entry name" value="DHDPS"/>
    <property type="match status" value="1"/>
</dbReference>
<proteinExistence type="inferred from homology"/>
<reference evidence="6" key="2">
    <citation type="submission" date="2020-10" db="EMBL/GenBank/DDBJ databases">
        <authorList>
            <consortium name="NCBI Pathogen Detection Project"/>
        </authorList>
    </citation>
    <scope>NUCLEOTIDE SEQUENCE</scope>
    <source>
        <strain evidence="6">CAVp300</strain>
    </source>
</reference>
<dbReference type="Proteomes" id="UP000867740">
    <property type="component" value="Unassembled WGS sequence"/>
</dbReference>
<accession>A0A9P3T890</accession>
<dbReference type="SMART" id="SM01130">
    <property type="entry name" value="DHDPS"/>
    <property type="match status" value="1"/>
</dbReference>
<evidence type="ECO:0000256" key="2">
    <source>
        <dbReference type="ARBA" id="ARBA00023239"/>
    </source>
</evidence>
<evidence type="ECO:0000256" key="1">
    <source>
        <dbReference type="ARBA" id="ARBA00007592"/>
    </source>
</evidence>
<evidence type="ECO:0000313" key="6">
    <source>
        <dbReference type="EMBL" id="HAT3582778.1"/>
    </source>
</evidence>
<evidence type="ECO:0000313" key="7">
    <source>
        <dbReference type="Proteomes" id="UP000867740"/>
    </source>
</evidence>
<sequence length="296" mass="31564">MLRGLSAFPLTPITNNNVDEAAFVHLITNLVAAGVDSIGAVGSTGSYAYLTRDERRRVTELAVQHAEGIPVLVSIGAIRLDDVLAIAEDAQRAGVKAVMMAPVSYQRLNAEEVYTLYDTVTRHLSVPLCLYDNPATTGFAFTDDLLVEIAALPAVCSIKLSAVSTDPTKGKERIDDLRARIPASVTIGISGDWQAATGFAAGCDVWYSVIGGLFPQVSLALTRAAQAGNHRLAGELSDQLEPLWQLFRIHRSLRVMAAAAEILGVVGPSCLPFPLRPLAGEDKEHLHAVLKSTGLV</sequence>
<dbReference type="PANTHER" id="PTHR12128">
    <property type="entry name" value="DIHYDRODIPICOLINATE SYNTHASE"/>
    <property type="match status" value="1"/>
</dbReference>
<dbReference type="InterPro" id="IPR013785">
    <property type="entry name" value="Aldolase_TIM"/>
</dbReference>
<evidence type="ECO:0000256" key="3">
    <source>
        <dbReference type="PIRNR" id="PIRNR001365"/>
    </source>
</evidence>
<protein>
    <submittedName>
        <fullName evidence="6">Dihydrodipicolinate synthase family protein</fullName>
    </submittedName>
</protein>
<reference evidence="6" key="1">
    <citation type="journal article" date="2018" name="Genome Biol.">
        <title>SKESA: strategic k-mer extension for scrupulous assemblies.</title>
        <authorList>
            <person name="Souvorov A."/>
            <person name="Agarwala R."/>
            <person name="Lipman D.J."/>
        </authorList>
    </citation>
    <scope>NUCLEOTIDE SEQUENCE</scope>
    <source>
        <strain evidence="6">CAVp300</strain>
    </source>
</reference>
<dbReference type="AlphaFoldDB" id="A0A9P3T890"/>
<dbReference type="GO" id="GO:0008840">
    <property type="term" value="F:4-hydroxy-tetrahydrodipicolinate synthase activity"/>
    <property type="evidence" value="ECO:0007669"/>
    <property type="project" value="TreeGrafter"/>
</dbReference>
<dbReference type="EMBL" id="DACSUM010000025">
    <property type="protein sequence ID" value="HAT3582778.1"/>
    <property type="molecule type" value="Genomic_DNA"/>
</dbReference>
<feature type="active site" description="Proton donor/acceptor" evidence="4">
    <location>
        <position position="131"/>
    </location>
</feature>
<feature type="active site" description="Schiff-base intermediate with substrate" evidence="4">
    <location>
        <position position="159"/>
    </location>
</feature>
<dbReference type="PIRSF" id="PIRSF001365">
    <property type="entry name" value="DHDPS"/>
    <property type="match status" value="1"/>
</dbReference>
<dbReference type="PANTHER" id="PTHR12128:SF66">
    <property type="entry name" value="4-HYDROXY-2-OXOGLUTARATE ALDOLASE, MITOCHONDRIAL"/>
    <property type="match status" value="1"/>
</dbReference>
<dbReference type="Gene3D" id="3.20.20.70">
    <property type="entry name" value="Aldolase class I"/>
    <property type="match status" value="1"/>
</dbReference>
<comment type="caution">
    <text evidence="6">The sequence shown here is derived from an EMBL/GenBank/DDBJ whole genome shotgun (WGS) entry which is preliminary data.</text>
</comment>
<evidence type="ECO:0000256" key="5">
    <source>
        <dbReference type="PIRSR" id="PIRSR001365-2"/>
    </source>
</evidence>
<gene>
    <name evidence="6" type="ORF">I8531_003103</name>
</gene>
<name>A0A9P3T890_KLUIN</name>
<keyword evidence="2 3" id="KW-0456">Lyase</keyword>
<comment type="similarity">
    <text evidence="1 3">Belongs to the DapA family.</text>
</comment>